<evidence type="ECO:0000313" key="2">
    <source>
        <dbReference type="EMBL" id="VUZ44661.1"/>
    </source>
</evidence>
<name>A0A564YBK9_HYMDI</name>
<sequence>WKTFETNLSAVIKRIDNKRNDLKANRLNIEKVNLAPIEEMLQEAESAVEVLGIQMQLNSVAIARRQFEELKALIEERLQEEVSLKEIAEQKVKDI</sequence>
<evidence type="ECO:0000256" key="1">
    <source>
        <dbReference type="SAM" id="Coils"/>
    </source>
</evidence>
<organism evidence="2 3">
    <name type="scientific">Hymenolepis diminuta</name>
    <name type="common">Rat tapeworm</name>
    <dbReference type="NCBI Taxonomy" id="6216"/>
    <lineage>
        <taxon>Eukaryota</taxon>
        <taxon>Metazoa</taxon>
        <taxon>Spiralia</taxon>
        <taxon>Lophotrochozoa</taxon>
        <taxon>Platyhelminthes</taxon>
        <taxon>Cestoda</taxon>
        <taxon>Eucestoda</taxon>
        <taxon>Cyclophyllidea</taxon>
        <taxon>Hymenolepididae</taxon>
        <taxon>Hymenolepis</taxon>
    </lineage>
</organism>
<gene>
    <name evidence="2" type="ORF">WMSIL1_LOCUS4865</name>
</gene>
<dbReference type="AlphaFoldDB" id="A0A564YBK9"/>
<feature type="non-terminal residue" evidence="2">
    <location>
        <position position="95"/>
    </location>
</feature>
<accession>A0A564YBK9</accession>
<protein>
    <submittedName>
        <fullName evidence="2">Uncharacterized protein</fullName>
    </submittedName>
</protein>
<feature type="coiled-coil region" evidence="1">
    <location>
        <begin position="60"/>
        <end position="90"/>
    </location>
</feature>
<keyword evidence="1" id="KW-0175">Coiled coil</keyword>
<keyword evidence="3" id="KW-1185">Reference proteome</keyword>
<reference evidence="2 3" key="1">
    <citation type="submission" date="2019-07" db="EMBL/GenBank/DDBJ databases">
        <authorList>
            <person name="Jastrzebski P J."/>
            <person name="Paukszto L."/>
            <person name="Jastrzebski P J."/>
        </authorList>
    </citation>
    <scope>NUCLEOTIDE SEQUENCE [LARGE SCALE GENOMIC DNA]</scope>
    <source>
        <strain evidence="2 3">WMS-il1</strain>
    </source>
</reference>
<feature type="non-terminal residue" evidence="2">
    <location>
        <position position="1"/>
    </location>
</feature>
<evidence type="ECO:0000313" key="3">
    <source>
        <dbReference type="Proteomes" id="UP000321570"/>
    </source>
</evidence>
<dbReference type="EMBL" id="CABIJS010000144">
    <property type="protein sequence ID" value="VUZ44661.1"/>
    <property type="molecule type" value="Genomic_DNA"/>
</dbReference>
<dbReference type="Proteomes" id="UP000321570">
    <property type="component" value="Unassembled WGS sequence"/>
</dbReference>
<proteinExistence type="predicted"/>